<evidence type="ECO:0000256" key="1">
    <source>
        <dbReference type="ARBA" id="ARBA00004141"/>
    </source>
</evidence>
<dbReference type="AlphaFoldDB" id="A0AAW1P1G2"/>
<comment type="caution">
    <text evidence="7">The sequence shown here is derived from an EMBL/GenBank/DDBJ whole genome shotgun (WGS) entry which is preliminary data.</text>
</comment>
<proteinExistence type="inferred from homology"/>
<organism evidence="7 8">
    <name type="scientific">Symbiochloris irregularis</name>
    <dbReference type="NCBI Taxonomy" id="706552"/>
    <lineage>
        <taxon>Eukaryota</taxon>
        <taxon>Viridiplantae</taxon>
        <taxon>Chlorophyta</taxon>
        <taxon>core chlorophytes</taxon>
        <taxon>Trebouxiophyceae</taxon>
        <taxon>Trebouxiales</taxon>
        <taxon>Trebouxiaceae</taxon>
        <taxon>Symbiochloris</taxon>
    </lineage>
</organism>
<dbReference type="Proteomes" id="UP001465755">
    <property type="component" value="Unassembled WGS sequence"/>
</dbReference>
<reference evidence="7 8" key="1">
    <citation type="journal article" date="2024" name="Nat. Commun.">
        <title>Phylogenomics reveals the evolutionary origins of lichenization in chlorophyte algae.</title>
        <authorList>
            <person name="Puginier C."/>
            <person name="Libourel C."/>
            <person name="Otte J."/>
            <person name="Skaloud P."/>
            <person name="Haon M."/>
            <person name="Grisel S."/>
            <person name="Petersen M."/>
            <person name="Berrin J.G."/>
            <person name="Delaux P.M."/>
            <person name="Dal Grande F."/>
            <person name="Keller J."/>
        </authorList>
    </citation>
    <scope>NUCLEOTIDE SEQUENCE [LARGE SCALE GENOMIC DNA]</scope>
    <source>
        <strain evidence="7 8">SAG 2036</strain>
    </source>
</reference>
<dbReference type="PANTHER" id="PTHR11266:SF17">
    <property type="entry name" value="PROTEIN MPV17"/>
    <property type="match status" value="1"/>
</dbReference>
<accession>A0AAW1P1G2</accession>
<dbReference type="EMBL" id="JALJOQ010000080">
    <property type="protein sequence ID" value="KAK9800803.1"/>
    <property type="molecule type" value="Genomic_DNA"/>
</dbReference>
<evidence type="ECO:0000256" key="6">
    <source>
        <dbReference type="RuleBase" id="RU363053"/>
    </source>
</evidence>
<comment type="similarity">
    <text evidence="2 6">Belongs to the peroxisomal membrane protein PXMP2/4 family.</text>
</comment>
<gene>
    <name evidence="7" type="ORF">WJX73_007307</name>
</gene>
<evidence type="ECO:0000256" key="5">
    <source>
        <dbReference type="ARBA" id="ARBA00023136"/>
    </source>
</evidence>
<dbReference type="Pfam" id="PF04117">
    <property type="entry name" value="Mpv17_PMP22"/>
    <property type="match status" value="1"/>
</dbReference>
<dbReference type="InterPro" id="IPR007248">
    <property type="entry name" value="Mpv17_PMP22"/>
</dbReference>
<dbReference type="GO" id="GO:0016020">
    <property type="term" value="C:membrane"/>
    <property type="evidence" value="ECO:0007669"/>
    <property type="project" value="UniProtKB-SubCell"/>
</dbReference>
<evidence type="ECO:0000256" key="3">
    <source>
        <dbReference type="ARBA" id="ARBA00022692"/>
    </source>
</evidence>
<evidence type="ECO:0000256" key="2">
    <source>
        <dbReference type="ARBA" id="ARBA00006824"/>
    </source>
</evidence>
<keyword evidence="3" id="KW-0812">Transmembrane</keyword>
<keyword evidence="8" id="KW-1185">Reference proteome</keyword>
<keyword evidence="4" id="KW-1133">Transmembrane helix</keyword>
<protein>
    <submittedName>
        <fullName evidence="7">Uncharacterized protein</fullName>
    </submittedName>
</protein>
<comment type="subcellular location">
    <subcellularLocation>
        <location evidence="1">Membrane</location>
        <topology evidence="1">Multi-pass membrane protein</topology>
    </subcellularLocation>
</comment>
<name>A0AAW1P1G2_9CHLO</name>
<evidence type="ECO:0000256" key="4">
    <source>
        <dbReference type="ARBA" id="ARBA00022989"/>
    </source>
</evidence>
<keyword evidence="5" id="KW-0472">Membrane</keyword>
<evidence type="ECO:0000313" key="7">
    <source>
        <dbReference type="EMBL" id="KAK9800803.1"/>
    </source>
</evidence>
<dbReference type="PANTHER" id="PTHR11266">
    <property type="entry name" value="PEROXISOMAL MEMBRANE PROTEIN 2, PXMP2 MPV17"/>
    <property type="match status" value="1"/>
</dbReference>
<dbReference type="GO" id="GO:0005737">
    <property type="term" value="C:cytoplasm"/>
    <property type="evidence" value="ECO:0007669"/>
    <property type="project" value="TreeGrafter"/>
</dbReference>
<evidence type="ECO:0000313" key="8">
    <source>
        <dbReference type="Proteomes" id="UP001465755"/>
    </source>
</evidence>
<sequence>MVGIHPSRTLTQSFRLVTPRKAWNGYCGALERQPLRIKAATAALGFTLGDFIAQLYSRPPQGINWRYDTFRTLRLAAYGGCIGGPIGHHWFGYLDRVIMPHKPKSAAAIASKIGLDQLIMAPIGTILFFSITKLLDGFQAAAVIPTVQEKLVPTVLASYKLWPLAHSFNFAFVPSSQRILYINTVAILWTFMLSRAAASTVPVSEPAPLELAAAPAPVLTCLPPDEEPATASVELLEVMHNEDIGAA</sequence>